<dbReference type="Pfam" id="PF08798">
    <property type="entry name" value="CRISPR_assoc"/>
    <property type="match status" value="1"/>
</dbReference>
<dbReference type="OrthoDB" id="9795689at2"/>
<dbReference type="SMART" id="SM01101">
    <property type="entry name" value="CRISPR_assoc"/>
    <property type="match status" value="1"/>
</dbReference>
<feature type="region of interest" description="Disordered" evidence="1">
    <location>
        <begin position="183"/>
        <end position="202"/>
    </location>
</feature>
<dbReference type="Gene3D" id="3.30.70.1200">
    <property type="entry name" value="Crispr-associated protein, domain 1"/>
    <property type="match status" value="1"/>
</dbReference>
<dbReference type="EMBL" id="SMKI01000036">
    <property type="protein sequence ID" value="TDC78267.1"/>
    <property type="molecule type" value="Genomic_DNA"/>
</dbReference>
<evidence type="ECO:0000313" key="2">
    <source>
        <dbReference type="EMBL" id="TDC78267.1"/>
    </source>
</evidence>
<dbReference type="Gene3D" id="3.30.70.1210">
    <property type="entry name" value="Crispr-associated protein, domain 2"/>
    <property type="match status" value="1"/>
</dbReference>
<proteinExistence type="predicted"/>
<dbReference type="NCBIfam" id="TIGR01907">
    <property type="entry name" value="casE_Cse3"/>
    <property type="match status" value="1"/>
</dbReference>
<dbReference type="Proteomes" id="UP000295345">
    <property type="component" value="Unassembled WGS sequence"/>
</dbReference>
<comment type="caution">
    <text evidence="2">The sequence shown here is derived from an EMBL/GenBank/DDBJ whole genome shotgun (WGS) entry which is preliminary data.</text>
</comment>
<sequence length="251" mass="27406">MSIAAPPAALHAAHTAWLTQLLLNSASHSVRRDLSDAAALHRRVMQLLPDDDFGDSPRSRAGILFRLETNALGGLLLLVQSRTPLDPELLPPGYAETRSKDMSPLLTALRPGFVVRYRLLGNTIRRCGRNSTEGRWKQAIPLHGQDADNWWAQRAPAAGLMPHTILSEPGEALTAWHRIHDRTSATPEAKPSKTPRRQENHVRVPHQTTRFEGTATIRDADALREALLTGIGRGKSYGCGLLSIAPTALGA</sequence>
<dbReference type="CDD" id="cd09727">
    <property type="entry name" value="Cas6_I-E"/>
    <property type="match status" value="1"/>
</dbReference>
<protein>
    <submittedName>
        <fullName evidence="2">Type I-E CRISPR-associated protein Cas6/Cse3/CasE</fullName>
    </submittedName>
</protein>
<reference evidence="2 3" key="1">
    <citation type="submission" date="2019-03" db="EMBL/GenBank/DDBJ databases">
        <title>Draft genome sequences of novel Actinobacteria.</title>
        <authorList>
            <person name="Sahin N."/>
            <person name="Ay H."/>
            <person name="Saygin H."/>
        </authorList>
    </citation>
    <scope>NUCLEOTIDE SEQUENCE [LARGE SCALE GENOMIC DNA]</scope>
    <source>
        <strain evidence="2 3">DSM 41900</strain>
    </source>
</reference>
<dbReference type="RefSeq" id="WP_132816713.1">
    <property type="nucleotide sequence ID" value="NZ_SMKI01000036.1"/>
</dbReference>
<dbReference type="AlphaFoldDB" id="A0A4R4TKD9"/>
<evidence type="ECO:0000313" key="3">
    <source>
        <dbReference type="Proteomes" id="UP000295345"/>
    </source>
</evidence>
<dbReference type="InterPro" id="IPR010179">
    <property type="entry name" value="CRISPR-assoc_prot_Cse3"/>
</dbReference>
<name>A0A4R4TKD9_9ACTN</name>
<accession>A0A4R4TKD9</accession>
<evidence type="ECO:0000256" key="1">
    <source>
        <dbReference type="SAM" id="MobiDB-lite"/>
    </source>
</evidence>
<keyword evidence="3" id="KW-1185">Reference proteome</keyword>
<gene>
    <name evidence="2" type="primary">cas6e</name>
    <name evidence="2" type="ORF">E1283_05390</name>
</gene>
<dbReference type="SUPFAM" id="SSF117987">
    <property type="entry name" value="CRISPR-associated protein"/>
    <property type="match status" value="2"/>
</dbReference>
<organism evidence="2 3">
    <name type="scientific">Streptomyces hainanensis</name>
    <dbReference type="NCBI Taxonomy" id="402648"/>
    <lineage>
        <taxon>Bacteria</taxon>
        <taxon>Bacillati</taxon>
        <taxon>Actinomycetota</taxon>
        <taxon>Actinomycetes</taxon>
        <taxon>Kitasatosporales</taxon>
        <taxon>Streptomycetaceae</taxon>
        <taxon>Streptomyces</taxon>
    </lineage>
</organism>